<evidence type="ECO:0000259" key="8">
    <source>
        <dbReference type="Pfam" id="PF08501"/>
    </source>
</evidence>
<dbReference type="UniPathway" id="UPA00053">
    <property type="reaction ID" value="UER00087"/>
</dbReference>
<dbReference type="Pfam" id="PF01487">
    <property type="entry name" value="DHquinase_I"/>
    <property type="match status" value="1"/>
</dbReference>
<evidence type="ECO:0000313" key="10">
    <source>
        <dbReference type="Proteomes" id="UP000518887"/>
    </source>
</evidence>
<dbReference type="Gene3D" id="3.40.50.10860">
    <property type="entry name" value="Leucine Dehydrogenase, chain A, domain 1"/>
    <property type="match status" value="1"/>
</dbReference>
<dbReference type="CDD" id="cd01065">
    <property type="entry name" value="NAD_bind_Shikimate_DH"/>
    <property type="match status" value="1"/>
</dbReference>
<evidence type="ECO:0000313" key="9">
    <source>
        <dbReference type="EMBL" id="MBB5226995.1"/>
    </source>
</evidence>
<evidence type="ECO:0000256" key="1">
    <source>
        <dbReference type="ARBA" id="ARBA00004871"/>
    </source>
</evidence>
<feature type="domain" description="Shikimate dehydrogenase substrate binding N-terminal" evidence="8">
    <location>
        <begin position="242"/>
        <end position="322"/>
    </location>
</feature>
<dbReference type="AlphaFoldDB" id="A0A7W8GAS4"/>
<dbReference type="SUPFAM" id="SSF53223">
    <property type="entry name" value="Aminoacid dehydrogenase-like, N-terminal domain"/>
    <property type="match status" value="1"/>
</dbReference>
<dbReference type="Pfam" id="PF01488">
    <property type="entry name" value="Shikimate_DH"/>
    <property type="match status" value="1"/>
</dbReference>
<dbReference type="SUPFAM" id="SSF51569">
    <property type="entry name" value="Aldolase"/>
    <property type="match status" value="1"/>
</dbReference>
<dbReference type="RefSeq" id="WP_184660781.1">
    <property type="nucleotide sequence ID" value="NZ_CP031518.1"/>
</dbReference>
<accession>A0A7W8GAS4</accession>
<dbReference type="InterPro" id="IPR013785">
    <property type="entry name" value="Aldolase_TIM"/>
</dbReference>
<evidence type="ECO:0000256" key="6">
    <source>
        <dbReference type="ARBA" id="ARBA00049442"/>
    </source>
</evidence>
<evidence type="ECO:0000256" key="4">
    <source>
        <dbReference type="ARBA" id="ARBA00023002"/>
    </source>
</evidence>
<dbReference type="Proteomes" id="UP000518887">
    <property type="component" value="Unassembled WGS sequence"/>
</dbReference>
<dbReference type="CDD" id="cd00502">
    <property type="entry name" value="DHQase_I"/>
    <property type="match status" value="1"/>
</dbReference>
<dbReference type="InterPro" id="IPR006151">
    <property type="entry name" value="Shikm_DH/Glu-tRNA_Rdtase"/>
</dbReference>
<protein>
    <recommendedName>
        <fullName evidence="2">shikimate dehydrogenase (NADP(+))</fullName>
        <ecNumber evidence="2">1.1.1.25</ecNumber>
    </recommendedName>
</protein>
<organism evidence="9 10">
    <name type="scientific">Treponema ruminis</name>
    <dbReference type="NCBI Taxonomy" id="744515"/>
    <lineage>
        <taxon>Bacteria</taxon>
        <taxon>Pseudomonadati</taxon>
        <taxon>Spirochaetota</taxon>
        <taxon>Spirochaetia</taxon>
        <taxon>Spirochaetales</taxon>
        <taxon>Treponemataceae</taxon>
        <taxon>Treponema</taxon>
    </lineage>
</organism>
<dbReference type="EC" id="1.1.1.25" evidence="2"/>
<dbReference type="Gene3D" id="3.20.20.70">
    <property type="entry name" value="Aldolase class I"/>
    <property type="match status" value="1"/>
</dbReference>
<dbReference type="PANTHER" id="PTHR21089:SF1">
    <property type="entry name" value="BIFUNCTIONAL 3-DEHYDROQUINATE DEHYDRATASE_SHIKIMATE DEHYDROGENASE, CHLOROPLASTIC"/>
    <property type="match status" value="1"/>
</dbReference>
<comment type="catalytic activity">
    <reaction evidence="6">
        <text>shikimate + NADP(+) = 3-dehydroshikimate + NADPH + H(+)</text>
        <dbReference type="Rhea" id="RHEA:17737"/>
        <dbReference type="ChEBI" id="CHEBI:15378"/>
        <dbReference type="ChEBI" id="CHEBI:16630"/>
        <dbReference type="ChEBI" id="CHEBI:36208"/>
        <dbReference type="ChEBI" id="CHEBI:57783"/>
        <dbReference type="ChEBI" id="CHEBI:58349"/>
        <dbReference type="EC" id="1.1.1.25"/>
    </reaction>
</comment>
<keyword evidence="5" id="KW-0028">Amino-acid biosynthesis</keyword>
<evidence type="ECO:0000259" key="7">
    <source>
        <dbReference type="Pfam" id="PF01488"/>
    </source>
</evidence>
<dbReference type="Pfam" id="PF08501">
    <property type="entry name" value="Shikimate_dh_N"/>
    <property type="match status" value="1"/>
</dbReference>
<dbReference type="InterPro" id="IPR046346">
    <property type="entry name" value="Aminoacid_DH-like_N_sf"/>
</dbReference>
<keyword evidence="5" id="KW-0057">Aromatic amino acid biosynthesis</keyword>
<dbReference type="PANTHER" id="PTHR21089">
    <property type="entry name" value="SHIKIMATE DEHYDROGENASE"/>
    <property type="match status" value="1"/>
</dbReference>
<name>A0A7W8GAS4_9SPIR</name>
<dbReference type="GO" id="GO:0009423">
    <property type="term" value="P:chorismate biosynthetic process"/>
    <property type="evidence" value="ECO:0007669"/>
    <property type="project" value="UniProtKB-UniPathway"/>
</dbReference>
<dbReference type="InterPro" id="IPR013708">
    <property type="entry name" value="Shikimate_DH-bd_N"/>
</dbReference>
<proteinExistence type="predicted"/>
<dbReference type="InterPro" id="IPR022893">
    <property type="entry name" value="Shikimate_DH_fam"/>
</dbReference>
<reference evidence="9 10" key="1">
    <citation type="submission" date="2020-08" db="EMBL/GenBank/DDBJ databases">
        <title>Genomic Encyclopedia of Type Strains, Phase IV (KMG-IV): sequencing the most valuable type-strain genomes for metagenomic binning, comparative biology and taxonomic classification.</title>
        <authorList>
            <person name="Goeker M."/>
        </authorList>
    </citation>
    <scope>NUCLEOTIDE SEQUENCE [LARGE SCALE GENOMIC DNA]</scope>
    <source>
        <strain evidence="9 10">DSM 103462</strain>
    </source>
</reference>
<dbReference type="Gene3D" id="3.40.50.720">
    <property type="entry name" value="NAD(P)-binding Rossmann-like Domain"/>
    <property type="match status" value="1"/>
</dbReference>
<sequence length="497" mass="55944">MSKPLICLCLTASTVEKDLALIEKYRKYIDLVELRVDLLEDDERLNIRDFPARAGLPCILTIRRTVDGGKFSEGEASRSMLFARALAFASEDSAKNFAYVDFEEDFHISSLQDAAMAYGTKIIRSFHDMKNPVENISEKLRSMHGSRFEIPKIAFMPHSLKDVTNLYREMQDFKHSDQIVCAMGAVGLPTRILAERFNSYLSYTSPADLDLSLSDIGHTDPKTLEEIYHFHEINSDTQLFGITGWPLKYTSSPKIHNERFLHTKQNAVYIPFRSEKASEAFEFANELGINGFSVTIPHKEDIIKNLFSVDKKVEEIGACNTVINENGLWIGYNTDCTGFTKALLKFTGLKNLKKTRVAIIGAGGAAKAIAYAVKKLGGKACIFNRTIAKARTLGKQYGFDYAPLGAESIITLKKYNDLIIQTTSKGMGSTELSNPENDPLWFYDFAGTEMIYDIVYEPEVTPIMARAEKAGCKVHNGYTMLQYQGEEQYRLFKTVKQ</sequence>
<keyword evidence="3" id="KW-0521">NADP</keyword>
<feature type="domain" description="Quinate/shikimate 5-dehydrogenase/glutamyl-tRNA reductase" evidence="7">
    <location>
        <begin position="349"/>
        <end position="424"/>
    </location>
</feature>
<gene>
    <name evidence="9" type="ORF">HNP76_002383</name>
</gene>
<dbReference type="InterPro" id="IPR001381">
    <property type="entry name" value="DHquinase_I"/>
</dbReference>
<keyword evidence="4 9" id="KW-0560">Oxidoreductase</keyword>
<comment type="caution">
    <text evidence="9">The sequence shown here is derived from an EMBL/GenBank/DDBJ whole genome shotgun (WGS) entry which is preliminary data.</text>
</comment>
<dbReference type="SUPFAM" id="SSF51735">
    <property type="entry name" value="NAD(P)-binding Rossmann-fold domains"/>
    <property type="match status" value="1"/>
</dbReference>
<evidence type="ECO:0000256" key="2">
    <source>
        <dbReference type="ARBA" id="ARBA00012962"/>
    </source>
</evidence>
<keyword evidence="9" id="KW-0456">Lyase</keyword>
<evidence type="ECO:0000256" key="5">
    <source>
        <dbReference type="ARBA" id="ARBA00023141"/>
    </source>
</evidence>
<dbReference type="GO" id="GO:0003855">
    <property type="term" value="F:3-dehydroquinate dehydratase activity"/>
    <property type="evidence" value="ECO:0007669"/>
    <property type="project" value="InterPro"/>
</dbReference>
<dbReference type="GO" id="GO:0009073">
    <property type="term" value="P:aromatic amino acid family biosynthetic process"/>
    <property type="evidence" value="ECO:0007669"/>
    <property type="project" value="UniProtKB-KW"/>
</dbReference>
<dbReference type="GO" id="GO:0019632">
    <property type="term" value="P:shikimate metabolic process"/>
    <property type="evidence" value="ECO:0007669"/>
    <property type="project" value="TreeGrafter"/>
</dbReference>
<keyword evidence="10" id="KW-1185">Reference proteome</keyword>
<dbReference type="EMBL" id="JACHFQ010000007">
    <property type="protein sequence ID" value="MBB5226995.1"/>
    <property type="molecule type" value="Genomic_DNA"/>
</dbReference>
<comment type="pathway">
    <text evidence="1">Metabolic intermediate biosynthesis; chorismate biosynthesis; chorismate from D-erythrose 4-phosphate and phosphoenolpyruvate: step 4/7.</text>
</comment>
<evidence type="ECO:0000256" key="3">
    <source>
        <dbReference type="ARBA" id="ARBA00022857"/>
    </source>
</evidence>
<dbReference type="InterPro" id="IPR036291">
    <property type="entry name" value="NAD(P)-bd_dom_sf"/>
</dbReference>
<dbReference type="GO" id="GO:0004764">
    <property type="term" value="F:shikimate 3-dehydrogenase (NADP+) activity"/>
    <property type="evidence" value="ECO:0007669"/>
    <property type="project" value="UniProtKB-EC"/>
</dbReference>